<name>T1G5B3_HELRO</name>
<evidence type="ECO:0000259" key="1">
    <source>
        <dbReference type="PROSITE" id="PS50010"/>
    </source>
</evidence>
<dbReference type="Proteomes" id="UP000015101">
    <property type="component" value="Unassembled WGS sequence"/>
</dbReference>
<dbReference type="AlphaFoldDB" id="T1G5B3"/>
<feature type="domain" description="DH" evidence="1">
    <location>
        <begin position="6"/>
        <end position="202"/>
    </location>
</feature>
<dbReference type="KEGG" id="hro:HELRODRAFT_83887"/>
<dbReference type="SMART" id="SM00325">
    <property type="entry name" value="RhoGEF"/>
    <property type="match status" value="1"/>
</dbReference>
<dbReference type="PROSITE" id="PS00741">
    <property type="entry name" value="DH_1"/>
    <property type="match status" value="1"/>
</dbReference>
<evidence type="ECO:0000313" key="4">
    <source>
        <dbReference type="Proteomes" id="UP000015101"/>
    </source>
</evidence>
<dbReference type="InterPro" id="IPR011993">
    <property type="entry name" value="PH-like_dom_sf"/>
</dbReference>
<proteinExistence type="predicted"/>
<accession>T1G5B3</accession>
<reference evidence="4" key="1">
    <citation type="submission" date="2012-12" db="EMBL/GenBank/DDBJ databases">
        <authorList>
            <person name="Hellsten U."/>
            <person name="Grimwood J."/>
            <person name="Chapman J.A."/>
            <person name="Shapiro H."/>
            <person name="Aerts A."/>
            <person name="Otillar R.P."/>
            <person name="Terry A.Y."/>
            <person name="Boore J.L."/>
            <person name="Simakov O."/>
            <person name="Marletaz F."/>
            <person name="Cho S.-J."/>
            <person name="Edsinger-Gonzales E."/>
            <person name="Havlak P."/>
            <person name="Kuo D.-H."/>
            <person name="Larsson T."/>
            <person name="Lv J."/>
            <person name="Arendt D."/>
            <person name="Savage R."/>
            <person name="Osoegawa K."/>
            <person name="de Jong P."/>
            <person name="Lindberg D.R."/>
            <person name="Seaver E.C."/>
            <person name="Weisblat D.A."/>
            <person name="Putnam N.H."/>
            <person name="Grigoriev I.V."/>
            <person name="Rokhsar D.S."/>
        </authorList>
    </citation>
    <scope>NUCLEOTIDE SEQUENCE</scope>
</reference>
<dbReference type="EMBL" id="KB097070">
    <property type="protein sequence ID" value="ESN99867.1"/>
    <property type="molecule type" value="Genomic_DNA"/>
</dbReference>
<dbReference type="InterPro" id="IPR000219">
    <property type="entry name" value="DH_dom"/>
</dbReference>
<dbReference type="InParanoid" id="T1G5B3"/>
<dbReference type="OMA" id="EEEVCWR"/>
<dbReference type="HOGENOM" id="CLU_040990_0_0_1"/>
<evidence type="ECO:0000313" key="2">
    <source>
        <dbReference type="EMBL" id="ESN99867.1"/>
    </source>
</evidence>
<reference evidence="3" key="3">
    <citation type="submission" date="2015-06" db="UniProtKB">
        <authorList>
            <consortium name="EnsemblMetazoa"/>
        </authorList>
    </citation>
    <scope>IDENTIFICATION</scope>
</reference>
<keyword evidence="4" id="KW-1185">Reference proteome</keyword>
<dbReference type="Gene3D" id="1.20.900.10">
    <property type="entry name" value="Dbl homology (DH) domain"/>
    <property type="match status" value="1"/>
</dbReference>
<organism evidence="3 4">
    <name type="scientific">Helobdella robusta</name>
    <name type="common">Californian leech</name>
    <dbReference type="NCBI Taxonomy" id="6412"/>
    <lineage>
        <taxon>Eukaryota</taxon>
        <taxon>Metazoa</taxon>
        <taxon>Spiralia</taxon>
        <taxon>Lophotrochozoa</taxon>
        <taxon>Annelida</taxon>
        <taxon>Clitellata</taxon>
        <taxon>Hirudinea</taxon>
        <taxon>Rhynchobdellida</taxon>
        <taxon>Glossiphoniidae</taxon>
        <taxon>Helobdella</taxon>
    </lineage>
</organism>
<evidence type="ECO:0000313" key="3">
    <source>
        <dbReference type="EnsemblMetazoa" id="HelroP83887"/>
    </source>
</evidence>
<dbReference type="SUPFAM" id="SSF48065">
    <property type="entry name" value="DBL homology domain (DH-domain)"/>
    <property type="match status" value="1"/>
</dbReference>
<gene>
    <name evidence="3" type="primary">20216260</name>
    <name evidence="2" type="ORF">HELRODRAFT_83887</name>
</gene>
<dbReference type="CTD" id="20216260"/>
<reference evidence="2 4" key="2">
    <citation type="journal article" date="2013" name="Nature">
        <title>Insights into bilaterian evolution from three spiralian genomes.</title>
        <authorList>
            <person name="Simakov O."/>
            <person name="Marletaz F."/>
            <person name="Cho S.J."/>
            <person name="Edsinger-Gonzales E."/>
            <person name="Havlak P."/>
            <person name="Hellsten U."/>
            <person name="Kuo D.H."/>
            <person name="Larsson T."/>
            <person name="Lv J."/>
            <person name="Arendt D."/>
            <person name="Savage R."/>
            <person name="Osoegawa K."/>
            <person name="de Jong P."/>
            <person name="Grimwood J."/>
            <person name="Chapman J.A."/>
            <person name="Shapiro H."/>
            <person name="Aerts A."/>
            <person name="Otillar R.P."/>
            <person name="Terry A.Y."/>
            <person name="Boore J.L."/>
            <person name="Grigoriev I.V."/>
            <person name="Lindberg D.R."/>
            <person name="Seaver E.C."/>
            <person name="Weisblat D.A."/>
            <person name="Putnam N.H."/>
            <person name="Rokhsar D.S."/>
        </authorList>
    </citation>
    <scope>NUCLEOTIDE SEQUENCE</scope>
</reference>
<dbReference type="EnsemblMetazoa" id="HelroT83887">
    <property type="protein sequence ID" value="HelroP83887"/>
    <property type="gene ID" value="HelroG83887"/>
</dbReference>
<dbReference type="OrthoDB" id="8059989at2759"/>
<dbReference type="PANTHER" id="PTHR46001">
    <property type="entry name" value="TIAM (MAMMALIAN TUMOR INVASION AND METASTASIS FACTOR) HOMOLOG"/>
    <property type="match status" value="1"/>
</dbReference>
<dbReference type="InterPro" id="IPR001331">
    <property type="entry name" value="GDS_CDC24_CS"/>
</dbReference>
<dbReference type="PROSITE" id="PS50010">
    <property type="entry name" value="DH_2"/>
    <property type="match status" value="1"/>
</dbReference>
<dbReference type="InterPro" id="IPR055230">
    <property type="entry name" value="PH_Tiam1/2"/>
</dbReference>
<dbReference type="EMBL" id="AMQM01005779">
    <property type="status" value="NOT_ANNOTATED_CDS"/>
    <property type="molecule type" value="Genomic_DNA"/>
</dbReference>
<dbReference type="InterPro" id="IPR035899">
    <property type="entry name" value="DBL_dom_sf"/>
</dbReference>
<dbReference type="Gene3D" id="2.30.29.30">
    <property type="entry name" value="Pleckstrin-homology domain (PH domain)/Phosphotyrosine-binding domain (PTB)"/>
    <property type="match status" value="1"/>
</dbReference>
<dbReference type="Pfam" id="PF23014">
    <property type="entry name" value="PH_Tiam1"/>
    <property type="match status" value="1"/>
</dbReference>
<dbReference type="InterPro" id="IPR043537">
    <property type="entry name" value="Tiam1/Tiam2/Sif"/>
</dbReference>
<dbReference type="CDD" id="cd00160">
    <property type="entry name" value="RhoGEF"/>
    <property type="match status" value="1"/>
</dbReference>
<sequence length="385" mass="44254">MSDTVKMCRVIMELIETERQYVQDLNCLIEWYLEPLKNEKIDGIEEIEQLFGNIQEIVHFQKMFTQSLEAAIDKEINQHTDPDKENINFKKILLALGSAFLYYAHHFKLYSSFCASHSKAQKILLAGNDDDDADDFLKSHNPMQQHSVALESYLIKPIQRILKYPLLLRQLKDLTDVNSDEHDHLKEALHGMEAVAEHINEMQKIYEEHGVVLDELAKQYKDSNPNERGLDLNVGELQMYGTVNWLNASSELGKMKRGMELLTLLFIFRTGVVLMAQEKVKGKRKMKSNQNRLAPFLSDVTNGSGMGGTRYKTAIPVDQLQVRLMVGDAHECHGIWEMIHCGSRDEEDGRAGRPEKVYQFASSQEARRDFIKTIHSSIRESVQQQ</sequence>
<dbReference type="STRING" id="6412.T1G5B3"/>
<dbReference type="RefSeq" id="XP_009022032.1">
    <property type="nucleotide sequence ID" value="XM_009023784.1"/>
</dbReference>
<dbReference type="GO" id="GO:0005085">
    <property type="term" value="F:guanyl-nucleotide exchange factor activity"/>
    <property type="evidence" value="ECO:0007669"/>
    <property type="project" value="InterPro"/>
</dbReference>
<dbReference type="GO" id="GO:0007264">
    <property type="term" value="P:small GTPase-mediated signal transduction"/>
    <property type="evidence" value="ECO:0007669"/>
    <property type="project" value="InterPro"/>
</dbReference>
<dbReference type="PANTHER" id="PTHR46001:SF3">
    <property type="entry name" value="PROTEIN STILL LIFE, ISOFORM SIF TYPE 1"/>
    <property type="match status" value="1"/>
</dbReference>
<protein>
    <recommendedName>
        <fullName evidence="1">DH domain-containing protein</fullName>
    </recommendedName>
</protein>
<dbReference type="eggNOG" id="KOG3519">
    <property type="taxonomic scope" value="Eukaryota"/>
</dbReference>
<dbReference type="GeneID" id="20216260"/>
<dbReference type="Pfam" id="PF00621">
    <property type="entry name" value="RhoGEF"/>
    <property type="match status" value="1"/>
</dbReference>
<dbReference type="SUPFAM" id="SSF50729">
    <property type="entry name" value="PH domain-like"/>
    <property type="match status" value="1"/>
</dbReference>